<keyword evidence="2" id="KW-0472">Membrane</keyword>
<dbReference type="AlphaFoldDB" id="A0A6G7XEZ3"/>
<protein>
    <submittedName>
        <fullName evidence="3">Uncharacterized protein</fullName>
    </submittedName>
</protein>
<evidence type="ECO:0000256" key="1">
    <source>
        <dbReference type="SAM" id="MobiDB-lite"/>
    </source>
</evidence>
<dbReference type="RefSeq" id="WP_166290776.1">
    <property type="nucleotide sequence ID" value="NZ_CP049863.1"/>
</dbReference>
<feature type="transmembrane region" description="Helical" evidence="2">
    <location>
        <begin position="97"/>
        <end position="117"/>
    </location>
</feature>
<sequence length="446" mass="50264">MSDKELGSIGKLFNPEKIFLSTDFITTTQFSLAVLIWTILIFTALLNKGRQQYLVRYRLRAPILALLAIMNIMTVLCIAALFIDWNNSDGESHSESVILTLVVILITITTMAAAWSIEFKNSALTGTFTQAKHLWLKSHGRYISQSINKKRRKLPLAVQNQARDVQRSVGFSRFKSSLYATISFGSLVALLSGLEDDGTNTSPGEVAAIQWEAPPAWILILLFVLTGLLFFGISYTPILGSQLIRLLRKWLKKSPGSVDKKEVTSFPTTSVVCVYMGFLPLFLFVPASTAFPSLFSTLALLTFAWVVVTTVFFYGFVLTFDPTVYDLRKTVNSSRKSELSQRPPKKRAPRTKALNFWLQFLYAEADIKWGLRSRELRRLRERFCLSQQMFEPKKSHCPISGRQFSGGQPPQTAGEATIIQRDYAPQKTSQDLQRGSLFVKFSHKSP</sequence>
<accession>A0A6G7XEZ3</accession>
<keyword evidence="2" id="KW-0812">Transmembrane</keyword>
<dbReference type="EMBL" id="CP049863">
    <property type="protein sequence ID" value="QIK63082.1"/>
    <property type="molecule type" value="Genomic_DNA"/>
</dbReference>
<keyword evidence="4" id="KW-1185">Reference proteome</keyword>
<evidence type="ECO:0000313" key="3">
    <source>
        <dbReference type="EMBL" id="QIK63082.1"/>
    </source>
</evidence>
<feature type="transmembrane region" description="Helical" evidence="2">
    <location>
        <begin position="24"/>
        <end position="47"/>
    </location>
</feature>
<evidence type="ECO:0000256" key="2">
    <source>
        <dbReference type="SAM" id="Phobius"/>
    </source>
</evidence>
<dbReference type="KEGG" id="lvi:G7068_07625"/>
<evidence type="ECO:0000313" key="4">
    <source>
        <dbReference type="Proteomes" id="UP000502677"/>
    </source>
</evidence>
<feature type="region of interest" description="Disordered" evidence="1">
    <location>
        <begin position="421"/>
        <end position="446"/>
    </location>
</feature>
<feature type="transmembrane region" description="Helical" evidence="2">
    <location>
        <begin position="265"/>
        <end position="285"/>
    </location>
</feature>
<feature type="transmembrane region" description="Helical" evidence="2">
    <location>
        <begin position="176"/>
        <end position="194"/>
    </location>
</feature>
<keyword evidence="2" id="KW-1133">Transmembrane helix</keyword>
<reference evidence="3 4" key="1">
    <citation type="submission" date="2020-03" db="EMBL/GenBank/DDBJ databases">
        <title>Leucobacter sp. nov., isolated from beetles.</title>
        <authorList>
            <person name="Hyun D.-W."/>
            <person name="Bae J.-W."/>
        </authorList>
    </citation>
    <scope>NUCLEOTIDE SEQUENCE [LARGE SCALE GENOMIC DNA]</scope>
    <source>
        <strain evidence="3 4">HDW9C</strain>
    </source>
</reference>
<organism evidence="3 4">
    <name type="scientific">Leucobacter viscericola</name>
    <dbReference type="NCBI Taxonomy" id="2714935"/>
    <lineage>
        <taxon>Bacteria</taxon>
        <taxon>Bacillati</taxon>
        <taxon>Actinomycetota</taxon>
        <taxon>Actinomycetes</taxon>
        <taxon>Micrococcales</taxon>
        <taxon>Microbacteriaceae</taxon>
        <taxon>Leucobacter</taxon>
    </lineage>
</organism>
<proteinExistence type="predicted"/>
<feature type="transmembrane region" description="Helical" evidence="2">
    <location>
        <begin position="297"/>
        <end position="320"/>
    </location>
</feature>
<feature type="transmembrane region" description="Helical" evidence="2">
    <location>
        <begin position="214"/>
        <end position="244"/>
    </location>
</feature>
<dbReference type="Proteomes" id="UP000502677">
    <property type="component" value="Chromosome"/>
</dbReference>
<gene>
    <name evidence="3" type="ORF">G7068_07625</name>
</gene>
<name>A0A6G7XEZ3_9MICO</name>
<feature type="transmembrane region" description="Helical" evidence="2">
    <location>
        <begin position="59"/>
        <end position="85"/>
    </location>
</feature>